<accession>A0ABW5P602</accession>
<dbReference type="Proteomes" id="UP001597475">
    <property type="component" value="Unassembled WGS sequence"/>
</dbReference>
<evidence type="ECO:0000256" key="1">
    <source>
        <dbReference type="SAM" id="SignalP"/>
    </source>
</evidence>
<sequence length="44" mass="4842">MKKNLRTALAVLAMTVPTLALAQGDITPQDVGCIKIFTITFCWF</sequence>
<evidence type="ECO:0000313" key="3">
    <source>
        <dbReference type="Proteomes" id="UP001597475"/>
    </source>
</evidence>
<feature type="chain" id="PRO_5046952189" evidence="1">
    <location>
        <begin position="23"/>
        <end position="44"/>
    </location>
</feature>
<dbReference type="EMBL" id="JBHUMK010000058">
    <property type="protein sequence ID" value="MFD2610278.1"/>
    <property type="molecule type" value="Genomic_DNA"/>
</dbReference>
<reference evidence="3" key="1">
    <citation type="journal article" date="2019" name="Int. J. Syst. Evol. Microbiol.">
        <title>The Global Catalogue of Microorganisms (GCM) 10K type strain sequencing project: providing services to taxonomists for standard genome sequencing and annotation.</title>
        <authorList>
            <consortium name="The Broad Institute Genomics Platform"/>
            <consortium name="The Broad Institute Genome Sequencing Center for Infectious Disease"/>
            <person name="Wu L."/>
            <person name="Ma J."/>
        </authorList>
    </citation>
    <scope>NUCLEOTIDE SEQUENCE [LARGE SCALE GENOMIC DNA]</scope>
    <source>
        <strain evidence="3">KCTC 33842</strain>
    </source>
</reference>
<name>A0ABW5P602_9DEIO</name>
<evidence type="ECO:0000313" key="2">
    <source>
        <dbReference type="EMBL" id="MFD2610278.1"/>
    </source>
</evidence>
<proteinExistence type="predicted"/>
<gene>
    <name evidence="2" type="ORF">ACFSR9_12645</name>
</gene>
<keyword evidence="1" id="KW-0732">Signal</keyword>
<keyword evidence="3" id="KW-1185">Reference proteome</keyword>
<comment type="caution">
    <text evidence="2">The sequence shown here is derived from an EMBL/GenBank/DDBJ whole genome shotgun (WGS) entry which is preliminary data.</text>
</comment>
<protein>
    <submittedName>
        <fullName evidence="2">Uncharacterized protein</fullName>
    </submittedName>
</protein>
<feature type="signal peptide" evidence="1">
    <location>
        <begin position="1"/>
        <end position="22"/>
    </location>
</feature>
<organism evidence="2 3">
    <name type="scientific">Deinococcus taklimakanensis</name>
    <dbReference type="NCBI Taxonomy" id="536443"/>
    <lineage>
        <taxon>Bacteria</taxon>
        <taxon>Thermotogati</taxon>
        <taxon>Deinococcota</taxon>
        <taxon>Deinococci</taxon>
        <taxon>Deinococcales</taxon>
        <taxon>Deinococcaceae</taxon>
        <taxon>Deinococcus</taxon>
    </lineage>
</organism>
<dbReference type="RefSeq" id="WP_386846333.1">
    <property type="nucleotide sequence ID" value="NZ_JBHUMK010000058.1"/>
</dbReference>